<dbReference type="KEGG" id="ghi:107916792"/>
<evidence type="ECO:0000313" key="4">
    <source>
        <dbReference type="RefSeq" id="XP_016701652.2"/>
    </source>
</evidence>
<dbReference type="RefSeq" id="XP_016701652.2">
    <property type="nucleotide sequence ID" value="XM_016846163.2"/>
</dbReference>
<dbReference type="Proteomes" id="UP000818029">
    <property type="component" value="Chromosome A01"/>
</dbReference>
<feature type="domain" description="Tf2-1-like SH3-like" evidence="2">
    <location>
        <begin position="269"/>
        <end position="333"/>
    </location>
</feature>
<dbReference type="STRING" id="3635.A0A1U8KGU8"/>
<evidence type="ECO:0000259" key="1">
    <source>
        <dbReference type="Pfam" id="PF17919"/>
    </source>
</evidence>
<dbReference type="InterPro" id="IPR041577">
    <property type="entry name" value="RT_RNaseH_2"/>
</dbReference>
<dbReference type="InterPro" id="IPR043502">
    <property type="entry name" value="DNA/RNA_pol_sf"/>
</dbReference>
<keyword evidence="3" id="KW-1185">Reference proteome</keyword>
<reference evidence="3" key="1">
    <citation type="journal article" date="2020" name="Nat. Genet.">
        <title>Genomic diversifications of five Gossypium allopolyploid species and their impact on cotton improvement.</title>
        <authorList>
            <person name="Chen Z.J."/>
            <person name="Sreedasyam A."/>
            <person name="Ando A."/>
            <person name="Song Q."/>
            <person name="De Santiago L.M."/>
            <person name="Hulse-Kemp A.M."/>
            <person name="Ding M."/>
            <person name="Ye W."/>
            <person name="Kirkbride R.C."/>
            <person name="Jenkins J."/>
            <person name="Plott C."/>
            <person name="Lovell J."/>
            <person name="Lin Y.M."/>
            <person name="Vaughn R."/>
            <person name="Liu B."/>
            <person name="Simpson S."/>
            <person name="Scheffler B.E."/>
            <person name="Wen L."/>
            <person name="Saski C.A."/>
            <person name="Grover C.E."/>
            <person name="Hu G."/>
            <person name="Conover J.L."/>
            <person name="Carlson J.W."/>
            <person name="Shu S."/>
            <person name="Boston L.B."/>
            <person name="Williams M."/>
            <person name="Peterson D.G."/>
            <person name="McGee K."/>
            <person name="Jones D.C."/>
            <person name="Wendel J.F."/>
            <person name="Stelly D.M."/>
            <person name="Grimwood J."/>
            <person name="Schmutz J."/>
        </authorList>
    </citation>
    <scope>NUCLEOTIDE SEQUENCE [LARGE SCALE GENOMIC DNA]</scope>
    <source>
        <strain evidence="3">cv. TM-1</strain>
    </source>
</reference>
<accession>A0A1U8KGU8</accession>
<dbReference type="SUPFAM" id="SSF56672">
    <property type="entry name" value="DNA/RNA polymerases"/>
    <property type="match status" value="1"/>
</dbReference>
<feature type="domain" description="Reverse transcriptase/retrotransposon-derived protein RNase H-like" evidence="1">
    <location>
        <begin position="3"/>
        <end position="38"/>
    </location>
</feature>
<protein>
    <recommendedName>
        <fullName evidence="5">Reverse transcriptase/retrotransposon-derived protein RNase H-like domain-containing protein</fullName>
    </recommendedName>
</protein>
<dbReference type="Pfam" id="PF24626">
    <property type="entry name" value="SH3_Tf2-1"/>
    <property type="match status" value="1"/>
</dbReference>
<gene>
    <name evidence="4" type="primary">LOC107916792</name>
</gene>
<sequence>MLEQTAFNQLKAAVFQAPVLVLPNFQEPFCVETDASGQGKWVTKMLGYDYLISYHKGTQNTVADTLSKKPHDHTYQLLQCEGNLDSSWSEPQLHPKYSWHGTFLGRLGNIVVGNDIQLRKQIFGLFHYSSLGVYQRCKADNFAAPRLLQPLPIPNHAWTIISMDFIEGLPLSQVKSHLLGRLGYFWRSGGTIPPTILAIQTTPYEAFYEQDPPLYLPYLVGASLVATVDHTLQFREVMRKVLNFHLARAQDRMKQMADRHRSEREFQVGNLVYLKLQLHRQHSLHNFKNQKLSPRYFGPFLVEAHMGQVVYKLLLPPSPCIHYTFHVSQLKKHIGSAVSVSTLPPVGFDAALLKTSIQILDRRLVKQETRTSAPLYHILIFVPPVPYRLSSSEIQIKSPLYPDSEIPI</sequence>
<dbReference type="InterPro" id="IPR056924">
    <property type="entry name" value="SH3_Tf2-1"/>
</dbReference>
<evidence type="ECO:0000259" key="2">
    <source>
        <dbReference type="Pfam" id="PF24626"/>
    </source>
</evidence>
<evidence type="ECO:0000313" key="3">
    <source>
        <dbReference type="Proteomes" id="UP000818029"/>
    </source>
</evidence>
<dbReference type="PANTHER" id="PTHR46148:SF52">
    <property type="entry name" value="OS04G0603800 PROTEIN"/>
    <property type="match status" value="1"/>
</dbReference>
<proteinExistence type="predicted"/>
<dbReference type="AlphaFoldDB" id="A0A1U8KGU8"/>
<dbReference type="PANTHER" id="PTHR46148">
    <property type="entry name" value="CHROMO DOMAIN-CONTAINING PROTEIN"/>
    <property type="match status" value="1"/>
</dbReference>
<dbReference type="PaxDb" id="3635-A0A1U8KGU8"/>
<organism evidence="3 4">
    <name type="scientific">Gossypium hirsutum</name>
    <name type="common">Upland cotton</name>
    <name type="synonym">Gossypium mexicanum</name>
    <dbReference type="NCBI Taxonomy" id="3635"/>
    <lineage>
        <taxon>Eukaryota</taxon>
        <taxon>Viridiplantae</taxon>
        <taxon>Streptophyta</taxon>
        <taxon>Embryophyta</taxon>
        <taxon>Tracheophyta</taxon>
        <taxon>Spermatophyta</taxon>
        <taxon>Magnoliopsida</taxon>
        <taxon>eudicotyledons</taxon>
        <taxon>Gunneridae</taxon>
        <taxon>Pentapetalae</taxon>
        <taxon>rosids</taxon>
        <taxon>malvids</taxon>
        <taxon>Malvales</taxon>
        <taxon>Malvaceae</taxon>
        <taxon>Malvoideae</taxon>
        <taxon>Gossypium</taxon>
    </lineage>
</organism>
<reference evidence="4" key="2">
    <citation type="submission" date="2025-08" db="UniProtKB">
        <authorList>
            <consortium name="RefSeq"/>
        </authorList>
    </citation>
    <scope>IDENTIFICATION</scope>
</reference>
<dbReference type="GeneID" id="107916792"/>
<dbReference type="Pfam" id="PF17919">
    <property type="entry name" value="RT_RNaseH_2"/>
    <property type="match status" value="1"/>
</dbReference>
<name>A0A1U8KGU8_GOSHI</name>
<evidence type="ECO:0008006" key="5">
    <source>
        <dbReference type="Google" id="ProtNLM"/>
    </source>
</evidence>